<name>A0A0V0TCU0_9BILA</name>
<protein>
    <submittedName>
        <fullName evidence="1">Uncharacterized protein</fullName>
    </submittedName>
</protein>
<proteinExistence type="predicted"/>
<keyword evidence="2" id="KW-1185">Reference proteome</keyword>
<dbReference type="EMBL" id="JYDJ01000347">
    <property type="protein sequence ID" value="KRX36736.1"/>
    <property type="molecule type" value="Genomic_DNA"/>
</dbReference>
<accession>A0A0V0TCU0</accession>
<dbReference type="AlphaFoldDB" id="A0A0V0TCU0"/>
<evidence type="ECO:0000313" key="2">
    <source>
        <dbReference type="Proteomes" id="UP000055048"/>
    </source>
</evidence>
<gene>
    <name evidence="1" type="ORF">T05_7115</name>
</gene>
<dbReference type="Proteomes" id="UP000055048">
    <property type="component" value="Unassembled WGS sequence"/>
</dbReference>
<evidence type="ECO:0000313" key="1">
    <source>
        <dbReference type="EMBL" id="KRX36736.1"/>
    </source>
</evidence>
<sequence length="67" mass="7344">MPYTYNWHTIACLVLKGATMSFKKGLVAGWGHTGPAVLLPCTPLQSYYLDLRLLSLESSLPDAPTFS</sequence>
<reference evidence="1 2" key="1">
    <citation type="submission" date="2015-01" db="EMBL/GenBank/DDBJ databases">
        <title>Evolution of Trichinella species and genotypes.</title>
        <authorList>
            <person name="Korhonen P.K."/>
            <person name="Edoardo P."/>
            <person name="Giuseppe L.R."/>
            <person name="Gasser R.B."/>
        </authorList>
    </citation>
    <scope>NUCLEOTIDE SEQUENCE [LARGE SCALE GENOMIC DNA]</scope>
    <source>
        <strain evidence="1">ISS417</strain>
    </source>
</reference>
<comment type="caution">
    <text evidence="1">The sequence shown here is derived from an EMBL/GenBank/DDBJ whole genome shotgun (WGS) entry which is preliminary data.</text>
</comment>
<organism evidence="1 2">
    <name type="scientific">Trichinella murrelli</name>
    <dbReference type="NCBI Taxonomy" id="144512"/>
    <lineage>
        <taxon>Eukaryota</taxon>
        <taxon>Metazoa</taxon>
        <taxon>Ecdysozoa</taxon>
        <taxon>Nematoda</taxon>
        <taxon>Enoplea</taxon>
        <taxon>Dorylaimia</taxon>
        <taxon>Trichinellida</taxon>
        <taxon>Trichinellidae</taxon>
        <taxon>Trichinella</taxon>
    </lineage>
</organism>